<sequence>MSQRIFLMLGLFVLLLLGLTSILSINTEMVSEPQLLFPELKKKVAEIDKLEIITTTETTTIVRKDDQWLVAQRDDYDAQREELSNLVLQLVDLRLKEKKTSKEENFALLGVSDLDIVDSDATRINLHSEGQIFSALFGNQSSGRKGRFVRLGNQVWLADEIKILKKVTEWLEPIVIDVDPEDIVRVEMGSLVFERDSDGGFEVSPLPITKQLKYPSVSQEPARALTKVRLEDVSPHDPRRWESARRATFFLRNGTEIEALASKRKENFWLHFSTLKRLDSELVLEFGDNAGESGINSKEKNVLYQKSLSDWDFNVSNYVYDDFVLDLDDIFKDKLDSK</sequence>
<organism evidence="2 3">
    <name type="scientific">OM182 bacterium</name>
    <dbReference type="NCBI Taxonomy" id="2510334"/>
    <lineage>
        <taxon>Bacteria</taxon>
        <taxon>Pseudomonadati</taxon>
        <taxon>Pseudomonadota</taxon>
        <taxon>Gammaproteobacteria</taxon>
        <taxon>OMG group</taxon>
        <taxon>OM182 clade</taxon>
    </lineage>
</organism>
<dbReference type="EMBL" id="SHAG01000007">
    <property type="protein sequence ID" value="RZO76852.1"/>
    <property type="molecule type" value="Genomic_DNA"/>
</dbReference>
<gene>
    <name evidence="2" type="ORF">EVA68_03140</name>
</gene>
<name>A0A520S312_9GAMM</name>
<proteinExistence type="predicted"/>
<feature type="domain" description="DUF4340" evidence="1">
    <location>
        <begin position="68"/>
        <end position="213"/>
    </location>
</feature>
<dbReference type="InterPro" id="IPR025641">
    <property type="entry name" value="DUF4340"/>
</dbReference>
<accession>A0A520S312</accession>
<dbReference type="Pfam" id="PF14238">
    <property type="entry name" value="DUF4340"/>
    <property type="match status" value="1"/>
</dbReference>
<reference evidence="2 3" key="1">
    <citation type="submission" date="2019-02" db="EMBL/GenBank/DDBJ databases">
        <title>Prokaryotic population dynamics and viral predation in marine succession experiment using metagenomics: the confinement effect.</title>
        <authorList>
            <person name="Haro-Moreno J.M."/>
            <person name="Rodriguez-Valera F."/>
            <person name="Lopez-Perez M."/>
        </authorList>
    </citation>
    <scope>NUCLEOTIDE SEQUENCE [LARGE SCALE GENOMIC DNA]</scope>
    <source>
        <strain evidence="2">MED-G157</strain>
    </source>
</reference>
<protein>
    <submittedName>
        <fullName evidence="2">DUF4340 domain-containing protein</fullName>
    </submittedName>
</protein>
<dbReference type="AlphaFoldDB" id="A0A520S312"/>
<evidence type="ECO:0000313" key="3">
    <source>
        <dbReference type="Proteomes" id="UP000316199"/>
    </source>
</evidence>
<evidence type="ECO:0000259" key="1">
    <source>
        <dbReference type="Pfam" id="PF14238"/>
    </source>
</evidence>
<comment type="caution">
    <text evidence="2">The sequence shown here is derived from an EMBL/GenBank/DDBJ whole genome shotgun (WGS) entry which is preliminary data.</text>
</comment>
<evidence type="ECO:0000313" key="2">
    <source>
        <dbReference type="EMBL" id="RZO76852.1"/>
    </source>
</evidence>
<dbReference type="Proteomes" id="UP000316199">
    <property type="component" value="Unassembled WGS sequence"/>
</dbReference>